<protein>
    <submittedName>
        <fullName evidence="1">Uncharacterized protein</fullName>
    </submittedName>
</protein>
<dbReference type="AlphaFoldDB" id="A0A5J4KSK0"/>
<dbReference type="EMBL" id="BLAB01000001">
    <property type="protein sequence ID" value="GER92668.1"/>
    <property type="molecule type" value="Genomic_DNA"/>
</dbReference>
<evidence type="ECO:0000313" key="1">
    <source>
        <dbReference type="EMBL" id="GER92668.1"/>
    </source>
</evidence>
<reference evidence="1" key="1">
    <citation type="submission" date="2019-10" db="EMBL/GenBank/DDBJ databases">
        <title>Metagenomic sequencing of thiosulfate-disproportionating enrichment culture.</title>
        <authorList>
            <person name="Umezawa K."/>
            <person name="Kojima H."/>
            <person name="Fukui M."/>
        </authorList>
    </citation>
    <scope>NUCLEOTIDE SEQUENCE</scope>
    <source>
        <strain evidence="1">45J</strain>
    </source>
</reference>
<sequence>MDEQIQIDFDPQQGLTHEESHILRLIQRGRANALSVRLLASMTGLKDVEVRQIVRHLIMEHGVLIASSVSKPVGFYIAETPEEIAEATRSLRHRGIMILMRAAKLQKISLEEIFNQSRMEYADTTGK</sequence>
<organism evidence="1">
    <name type="scientific">hot springs metagenome</name>
    <dbReference type="NCBI Taxonomy" id="433727"/>
    <lineage>
        <taxon>unclassified sequences</taxon>
        <taxon>metagenomes</taxon>
        <taxon>ecological metagenomes</taxon>
    </lineage>
</organism>
<comment type="caution">
    <text evidence="1">The sequence shown here is derived from an EMBL/GenBank/DDBJ whole genome shotgun (WGS) entry which is preliminary data.</text>
</comment>
<proteinExistence type="predicted"/>
<gene>
    <name evidence="1" type="ORF">A45J_0386</name>
</gene>
<name>A0A5J4KSK0_9ZZZZ</name>
<accession>A0A5J4KSK0</accession>